<evidence type="ECO:0000256" key="10">
    <source>
        <dbReference type="RuleBase" id="RU363039"/>
    </source>
</evidence>
<evidence type="ECO:0000256" key="5">
    <source>
        <dbReference type="ARBA" id="ARBA00022840"/>
    </source>
</evidence>
<dbReference type="PANTHER" id="PTHR43326:SF1">
    <property type="entry name" value="METHIONINE--TRNA LIGASE, MITOCHONDRIAL"/>
    <property type="match status" value="1"/>
</dbReference>
<dbReference type="GO" id="GO:0005739">
    <property type="term" value="C:mitochondrion"/>
    <property type="evidence" value="ECO:0007669"/>
    <property type="project" value="UniProtKB-ARBA"/>
</dbReference>
<dbReference type="GO" id="GO:0005524">
    <property type="term" value="F:ATP binding"/>
    <property type="evidence" value="ECO:0007669"/>
    <property type="project" value="UniProtKB-KW"/>
</dbReference>
<evidence type="ECO:0000256" key="8">
    <source>
        <dbReference type="ARBA" id="ARBA00047364"/>
    </source>
</evidence>
<dbReference type="Pfam" id="PF09334">
    <property type="entry name" value="tRNA-synt_1g"/>
    <property type="match status" value="1"/>
</dbReference>
<dbReference type="InterPro" id="IPR023457">
    <property type="entry name" value="Met-tRNA_synth_2"/>
</dbReference>
<dbReference type="InterPro" id="IPR014758">
    <property type="entry name" value="Met-tRNA_synth"/>
</dbReference>
<feature type="domain" description="Methionyl/Leucyl tRNA synthetase" evidence="12">
    <location>
        <begin position="53"/>
        <end position="419"/>
    </location>
</feature>
<evidence type="ECO:0000256" key="1">
    <source>
        <dbReference type="ARBA" id="ARBA00005594"/>
    </source>
</evidence>
<keyword evidence="7 10" id="KW-0030">Aminoacyl-tRNA synthetase</keyword>
<keyword evidence="6 10" id="KW-0648">Protein biosynthesis</keyword>
<evidence type="ECO:0000313" key="13">
    <source>
        <dbReference type="EMBL" id="KAK5112968.1"/>
    </source>
</evidence>
<dbReference type="SUPFAM" id="SSF52374">
    <property type="entry name" value="Nucleotidylyl transferase"/>
    <property type="match status" value="1"/>
</dbReference>
<dbReference type="NCBIfam" id="TIGR00398">
    <property type="entry name" value="metG"/>
    <property type="match status" value="1"/>
</dbReference>
<evidence type="ECO:0000256" key="11">
    <source>
        <dbReference type="SAM" id="MobiDB-lite"/>
    </source>
</evidence>
<comment type="similarity">
    <text evidence="1 10">Belongs to the class-I aminoacyl-tRNA synthetase family.</text>
</comment>
<dbReference type="Gene3D" id="1.10.730.10">
    <property type="entry name" value="Isoleucyl-tRNA Synthetase, Domain 1"/>
    <property type="match status" value="1"/>
</dbReference>
<sequence>MRAFNPTIAKGLTPLQSLIARKWCPQWVCTSCRHQQGRRQSTTPSQTLDKPYYATTPIFYVNAAPHVGHMYTMILTDVMKRWQVLKGRKAILMTGTDEHGMKIQQAAARADINPKEFCDKGADVFKDLAKKIDISNEEFIRTTDKRHKEAVEYAWLRLWDEGYIYESKHEGWYSVSDETFYPQTQVQLIVDPPTGRKLMASIETGKEVEWTSERNYHFRLTAFKDKLLEFFKSNPDFVVPRTRMDEVVNHVNTALTDLSVSRPVERLTWGIPVPTDPSQTIYVWLDALLNYATVAGYPFTPGREHEGGWPADIHVIGKDIVRFHCIYWPAFLMALDLPLPKQILTHAHWTLGKQKMAKSTGNGVNPFWALERFGIDTMRWYLIHEGGITDDADYDNSFIIEKYKKHLQGGLGNLTSRIMRGKGWDVQRAVRRYAHPDQRTDSDAHPVVSDESDRTGRRTYGRLRDLPEQVDKHMRELHPNRALQALSKAVADMNGFLQQASPWTLVTQLQSLSAEATGTELHDAMKAGRGPDELEAEIDRTVYLTAESLRMVGIMLQPFIPDAAKRLLDMVGVAEDRRTWEWCVMGKDDAYGSPLVELGKGEEGVLFPRLVSEY</sequence>
<dbReference type="Gene3D" id="3.40.50.620">
    <property type="entry name" value="HUPs"/>
    <property type="match status" value="1"/>
</dbReference>
<dbReference type="InterPro" id="IPR009080">
    <property type="entry name" value="tRNAsynth_Ia_anticodon-bd"/>
</dbReference>
<proteinExistence type="inferred from homology"/>
<reference evidence="13" key="1">
    <citation type="submission" date="2023-08" db="EMBL/GenBank/DDBJ databases">
        <title>Black Yeasts Isolated from many extreme environments.</title>
        <authorList>
            <person name="Coleine C."/>
            <person name="Stajich J.E."/>
            <person name="Selbmann L."/>
        </authorList>
    </citation>
    <scope>NUCLEOTIDE SEQUENCE</scope>
    <source>
        <strain evidence="13">CCFEE 5401</strain>
    </source>
</reference>
<dbReference type="SUPFAM" id="SSF47323">
    <property type="entry name" value="Anticodon-binding domain of a subclass of class I aminoacyl-tRNA synthetases"/>
    <property type="match status" value="1"/>
</dbReference>
<dbReference type="GO" id="GO:0006431">
    <property type="term" value="P:methionyl-tRNA aminoacylation"/>
    <property type="evidence" value="ECO:0007669"/>
    <property type="project" value="InterPro"/>
</dbReference>
<dbReference type="GO" id="GO:0004825">
    <property type="term" value="F:methionine-tRNA ligase activity"/>
    <property type="evidence" value="ECO:0007669"/>
    <property type="project" value="UniProtKB-EC"/>
</dbReference>
<feature type="region of interest" description="Disordered" evidence="11">
    <location>
        <begin position="435"/>
        <end position="458"/>
    </location>
</feature>
<dbReference type="AlphaFoldDB" id="A0AAN7YKE2"/>
<dbReference type="PANTHER" id="PTHR43326">
    <property type="entry name" value="METHIONYL-TRNA SYNTHETASE"/>
    <property type="match status" value="1"/>
</dbReference>
<gene>
    <name evidence="13" type="ORF">LTR62_003790</name>
</gene>
<evidence type="ECO:0000256" key="3">
    <source>
        <dbReference type="ARBA" id="ARBA00022598"/>
    </source>
</evidence>
<evidence type="ECO:0000313" key="14">
    <source>
        <dbReference type="Proteomes" id="UP001310890"/>
    </source>
</evidence>
<keyword evidence="4 10" id="KW-0547">Nucleotide-binding</keyword>
<dbReference type="InterPro" id="IPR014729">
    <property type="entry name" value="Rossmann-like_a/b/a_fold"/>
</dbReference>
<evidence type="ECO:0000256" key="4">
    <source>
        <dbReference type="ARBA" id="ARBA00022741"/>
    </source>
</evidence>
<evidence type="ECO:0000256" key="6">
    <source>
        <dbReference type="ARBA" id="ARBA00022917"/>
    </source>
</evidence>
<keyword evidence="5 10" id="KW-0067">ATP-binding</keyword>
<comment type="catalytic activity">
    <reaction evidence="8">
        <text>tRNA(Met) + L-methionine + ATP = L-methionyl-tRNA(Met) + AMP + diphosphate</text>
        <dbReference type="Rhea" id="RHEA:13481"/>
        <dbReference type="Rhea" id="RHEA-COMP:9667"/>
        <dbReference type="Rhea" id="RHEA-COMP:9698"/>
        <dbReference type="ChEBI" id="CHEBI:30616"/>
        <dbReference type="ChEBI" id="CHEBI:33019"/>
        <dbReference type="ChEBI" id="CHEBI:57844"/>
        <dbReference type="ChEBI" id="CHEBI:78442"/>
        <dbReference type="ChEBI" id="CHEBI:78530"/>
        <dbReference type="ChEBI" id="CHEBI:456215"/>
        <dbReference type="EC" id="6.1.1.10"/>
    </reaction>
</comment>
<dbReference type="CDD" id="cd00814">
    <property type="entry name" value="MetRS_core"/>
    <property type="match status" value="1"/>
</dbReference>
<accession>A0AAN7YKE2</accession>
<protein>
    <recommendedName>
        <fullName evidence="9">Probable methionine--tRNA ligase, mitochondrial</fullName>
        <ecNumber evidence="2">6.1.1.10</ecNumber>
    </recommendedName>
</protein>
<dbReference type="Proteomes" id="UP001310890">
    <property type="component" value="Unassembled WGS sequence"/>
</dbReference>
<dbReference type="FunFam" id="2.170.220.10:FF:000001">
    <property type="entry name" value="methionine--tRNA ligase, mitochondrial"/>
    <property type="match status" value="1"/>
</dbReference>
<comment type="caution">
    <text evidence="13">The sequence shown here is derived from an EMBL/GenBank/DDBJ whole genome shotgun (WGS) entry which is preliminary data.</text>
</comment>
<evidence type="ECO:0000256" key="7">
    <source>
        <dbReference type="ARBA" id="ARBA00023146"/>
    </source>
</evidence>
<evidence type="ECO:0000256" key="9">
    <source>
        <dbReference type="ARBA" id="ARBA00068817"/>
    </source>
</evidence>
<evidence type="ECO:0000259" key="12">
    <source>
        <dbReference type="Pfam" id="PF09334"/>
    </source>
</evidence>
<feature type="compositionally biased region" description="Basic and acidic residues" evidence="11">
    <location>
        <begin position="435"/>
        <end position="444"/>
    </location>
</feature>
<evidence type="ECO:0000256" key="2">
    <source>
        <dbReference type="ARBA" id="ARBA00012838"/>
    </source>
</evidence>
<keyword evidence="3 10" id="KW-0436">Ligase</keyword>
<dbReference type="EMBL" id="JAVRRL010000027">
    <property type="protein sequence ID" value="KAK5112968.1"/>
    <property type="molecule type" value="Genomic_DNA"/>
</dbReference>
<dbReference type="EC" id="6.1.1.10" evidence="2"/>
<name>A0AAN7YKE2_9PEZI</name>
<dbReference type="Gene3D" id="2.170.220.10">
    <property type="match status" value="1"/>
</dbReference>
<dbReference type="InterPro" id="IPR033911">
    <property type="entry name" value="MetRS_core"/>
</dbReference>
<dbReference type="PRINTS" id="PR01041">
    <property type="entry name" value="TRNASYNTHMET"/>
</dbReference>
<dbReference type="InterPro" id="IPR015413">
    <property type="entry name" value="Methionyl/Leucyl_tRNA_Synth"/>
</dbReference>
<organism evidence="13 14">
    <name type="scientific">Meristemomyces frigidus</name>
    <dbReference type="NCBI Taxonomy" id="1508187"/>
    <lineage>
        <taxon>Eukaryota</taxon>
        <taxon>Fungi</taxon>
        <taxon>Dikarya</taxon>
        <taxon>Ascomycota</taxon>
        <taxon>Pezizomycotina</taxon>
        <taxon>Dothideomycetes</taxon>
        <taxon>Dothideomycetidae</taxon>
        <taxon>Mycosphaerellales</taxon>
        <taxon>Teratosphaeriaceae</taxon>
        <taxon>Meristemomyces</taxon>
    </lineage>
</organism>